<evidence type="ECO:0000313" key="2">
    <source>
        <dbReference type="EMBL" id="PHK04563.1"/>
    </source>
</evidence>
<protein>
    <submittedName>
        <fullName evidence="2">Uncharacterized protein</fullName>
    </submittedName>
</protein>
<name>A0A9Q6EM01_NOSLI</name>
<dbReference type="Proteomes" id="UP000222310">
    <property type="component" value="Unassembled WGS sequence"/>
</dbReference>
<accession>A0A9Q6EM01</accession>
<evidence type="ECO:0000313" key="3">
    <source>
        <dbReference type="Proteomes" id="UP000222310"/>
    </source>
</evidence>
<organism evidence="2 3">
    <name type="scientific">Nostoc linckia z8</name>
    <dbReference type="NCBI Taxonomy" id="1628746"/>
    <lineage>
        <taxon>Bacteria</taxon>
        <taxon>Bacillati</taxon>
        <taxon>Cyanobacteriota</taxon>
        <taxon>Cyanophyceae</taxon>
        <taxon>Nostocales</taxon>
        <taxon>Nostocaceae</taxon>
        <taxon>Nostoc</taxon>
    </lineage>
</organism>
<feature type="region of interest" description="Disordered" evidence="1">
    <location>
        <begin position="89"/>
        <end position="114"/>
    </location>
</feature>
<feature type="compositionally biased region" description="Basic residues" evidence="1">
    <location>
        <begin position="93"/>
        <end position="108"/>
    </location>
</feature>
<dbReference type="RefSeq" id="WP_099068145.1">
    <property type="nucleotide sequence ID" value="NZ_LAHD01000024.1"/>
</dbReference>
<dbReference type="EMBL" id="LAHD01000024">
    <property type="protein sequence ID" value="PHK04563.1"/>
    <property type="molecule type" value="Genomic_DNA"/>
</dbReference>
<reference evidence="2 3" key="1">
    <citation type="submission" date="2015-02" db="EMBL/GenBank/DDBJ databases">
        <title>Nostoc linckia genome annotation.</title>
        <authorList>
            <person name="Zhou Z."/>
        </authorList>
    </citation>
    <scope>NUCLEOTIDE SEQUENCE [LARGE SCALE GENOMIC DNA]</scope>
    <source>
        <strain evidence="3">z8</strain>
    </source>
</reference>
<gene>
    <name evidence="2" type="ORF">VF08_10690</name>
</gene>
<dbReference type="AlphaFoldDB" id="A0A9Q6EM01"/>
<sequence length="114" mass="13575">MSQTSSKLLYSKGNFIEEFQKVSKKTSREIKAKRNELDFPLVRNPNLVIESGGASKLKKISNLENSESDRPIRLKNRIRHFLRDKWLKEKQERKKLRPRQTQHKKQKEKKQETG</sequence>
<dbReference type="GeneID" id="57096066"/>
<comment type="caution">
    <text evidence="2">The sequence shown here is derived from an EMBL/GenBank/DDBJ whole genome shotgun (WGS) entry which is preliminary data.</text>
</comment>
<evidence type="ECO:0000256" key="1">
    <source>
        <dbReference type="SAM" id="MobiDB-lite"/>
    </source>
</evidence>
<proteinExistence type="predicted"/>